<evidence type="ECO:0000256" key="6">
    <source>
        <dbReference type="ARBA" id="ARBA00022723"/>
    </source>
</evidence>
<evidence type="ECO:0000256" key="1">
    <source>
        <dbReference type="ARBA" id="ARBA00004651"/>
    </source>
</evidence>
<reference evidence="15" key="2">
    <citation type="submission" date="2020-09" db="EMBL/GenBank/DDBJ databases">
        <authorList>
            <person name="Sun Q."/>
            <person name="Sedlacek I."/>
        </authorList>
    </citation>
    <scope>NUCLEOTIDE SEQUENCE</scope>
    <source>
        <strain evidence="15">CCM 7897</strain>
    </source>
</reference>
<dbReference type="InterPro" id="IPR003691">
    <property type="entry name" value="FluC"/>
</dbReference>
<evidence type="ECO:0000313" key="16">
    <source>
        <dbReference type="Proteomes" id="UP000606044"/>
    </source>
</evidence>
<evidence type="ECO:0000256" key="11">
    <source>
        <dbReference type="ARBA" id="ARBA00023303"/>
    </source>
</evidence>
<protein>
    <recommendedName>
        <fullName evidence="14">Fluoride-specific ion channel FluC</fullName>
    </recommendedName>
</protein>
<keyword evidence="4" id="KW-0997">Cell inner membrane</keyword>
<evidence type="ECO:0000256" key="10">
    <source>
        <dbReference type="ARBA" id="ARBA00023136"/>
    </source>
</evidence>
<feature type="transmembrane region" description="Helical" evidence="14">
    <location>
        <begin position="70"/>
        <end position="92"/>
    </location>
</feature>
<dbReference type="Pfam" id="PF02537">
    <property type="entry name" value="CRCB"/>
    <property type="match status" value="1"/>
</dbReference>
<sequence length="130" mass="13475">MLPAIAVFLGAGFGGLMRHFANLAGARLFGMTGFPLTTMLVNIAGCFIMGVFTAWFAFKAGAGTMLPQHVRLFLTTGILGGFTTFSTFSLEFAVLVERGEMGQAAAYAAGSLVLCLVAVFAGLGLVRALG</sequence>
<name>A0A917BYA1_9HYPH</name>
<evidence type="ECO:0000256" key="12">
    <source>
        <dbReference type="ARBA" id="ARBA00035120"/>
    </source>
</evidence>
<keyword evidence="5 14" id="KW-0812">Transmembrane</keyword>
<keyword evidence="11 14" id="KW-0407">Ion channel</keyword>
<evidence type="ECO:0000313" key="15">
    <source>
        <dbReference type="EMBL" id="GGF63404.1"/>
    </source>
</evidence>
<reference evidence="15" key="1">
    <citation type="journal article" date="2014" name="Int. J. Syst. Evol. Microbiol.">
        <title>Complete genome sequence of Corynebacterium casei LMG S-19264T (=DSM 44701T), isolated from a smear-ripened cheese.</title>
        <authorList>
            <consortium name="US DOE Joint Genome Institute (JGI-PGF)"/>
            <person name="Walter F."/>
            <person name="Albersmeier A."/>
            <person name="Kalinowski J."/>
            <person name="Ruckert C."/>
        </authorList>
    </citation>
    <scope>NUCLEOTIDE SEQUENCE</scope>
    <source>
        <strain evidence="15">CCM 7897</strain>
    </source>
</reference>
<keyword evidence="6 14" id="KW-0479">Metal-binding</keyword>
<dbReference type="HAMAP" id="MF_00454">
    <property type="entry name" value="FluC"/>
    <property type="match status" value="1"/>
</dbReference>
<keyword evidence="8 14" id="KW-0915">Sodium</keyword>
<dbReference type="GO" id="GO:0140114">
    <property type="term" value="P:cellular detoxification of fluoride"/>
    <property type="evidence" value="ECO:0007669"/>
    <property type="project" value="UniProtKB-UniRule"/>
</dbReference>
<dbReference type="GO" id="GO:0062054">
    <property type="term" value="F:fluoride channel activity"/>
    <property type="evidence" value="ECO:0007669"/>
    <property type="project" value="UniProtKB-UniRule"/>
</dbReference>
<feature type="binding site" evidence="14">
    <location>
        <position position="83"/>
    </location>
    <ligand>
        <name>Na(+)</name>
        <dbReference type="ChEBI" id="CHEBI:29101"/>
        <note>structural</note>
    </ligand>
</feature>
<dbReference type="EMBL" id="BMCT01000002">
    <property type="protein sequence ID" value="GGF63404.1"/>
    <property type="molecule type" value="Genomic_DNA"/>
</dbReference>
<dbReference type="Proteomes" id="UP000606044">
    <property type="component" value="Unassembled WGS sequence"/>
</dbReference>
<evidence type="ECO:0000256" key="5">
    <source>
        <dbReference type="ARBA" id="ARBA00022692"/>
    </source>
</evidence>
<keyword evidence="2 14" id="KW-0813">Transport</keyword>
<dbReference type="NCBIfam" id="NF010794">
    <property type="entry name" value="PRK14198.1"/>
    <property type="match status" value="1"/>
</dbReference>
<evidence type="ECO:0000256" key="8">
    <source>
        <dbReference type="ARBA" id="ARBA00023053"/>
    </source>
</evidence>
<gene>
    <name evidence="14 15" type="primary">crcB</name>
    <name evidence="14" type="synonym">fluC</name>
    <name evidence="15" type="ORF">GCM10007301_24030</name>
</gene>
<dbReference type="PANTHER" id="PTHR28259:SF18">
    <property type="entry name" value="FLUORIDE-SPECIFIC ION CHANNEL FLUC"/>
    <property type="match status" value="1"/>
</dbReference>
<dbReference type="GO" id="GO:0046872">
    <property type="term" value="F:metal ion binding"/>
    <property type="evidence" value="ECO:0007669"/>
    <property type="project" value="UniProtKB-KW"/>
</dbReference>
<keyword evidence="7 14" id="KW-1133">Transmembrane helix</keyword>
<proteinExistence type="inferred from homology"/>
<keyword evidence="16" id="KW-1185">Reference proteome</keyword>
<evidence type="ECO:0000256" key="7">
    <source>
        <dbReference type="ARBA" id="ARBA00022989"/>
    </source>
</evidence>
<comment type="subcellular location">
    <subcellularLocation>
        <location evidence="1 14">Cell membrane</location>
        <topology evidence="1 14">Multi-pass membrane protein</topology>
    </subcellularLocation>
</comment>
<comment type="function">
    <text evidence="14">Fluoride-specific ion channel. Important for reducing fluoride concentration in the cell, thus reducing its toxicity.</text>
</comment>
<keyword evidence="10 14" id="KW-0472">Membrane</keyword>
<evidence type="ECO:0000256" key="9">
    <source>
        <dbReference type="ARBA" id="ARBA00023065"/>
    </source>
</evidence>
<evidence type="ECO:0000256" key="3">
    <source>
        <dbReference type="ARBA" id="ARBA00022475"/>
    </source>
</evidence>
<dbReference type="AlphaFoldDB" id="A0A917BYA1"/>
<dbReference type="PANTHER" id="PTHR28259">
    <property type="entry name" value="FLUORIDE EXPORT PROTEIN 1-RELATED"/>
    <property type="match status" value="1"/>
</dbReference>
<comment type="activity regulation">
    <text evidence="14">Na(+) is not transported, but it plays an essential structural role and its presence is essential for fluoride channel function.</text>
</comment>
<keyword evidence="9 14" id="KW-0406">Ion transport</keyword>
<comment type="catalytic activity">
    <reaction evidence="13">
        <text>fluoride(in) = fluoride(out)</text>
        <dbReference type="Rhea" id="RHEA:76159"/>
        <dbReference type="ChEBI" id="CHEBI:17051"/>
    </reaction>
    <physiologicalReaction direction="left-to-right" evidence="13">
        <dbReference type="Rhea" id="RHEA:76160"/>
    </physiologicalReaction>
</comment>
<comment type="similarity">
    <text evidence="12 14">Belongs to the fluoride channel Fluc/FEX (TC 1.A.43) family.</text>
</comment>
<evidence type="ECO:0000256" key="14">
    <source>
        <dbReference type="HAMAP-Rule" id="MF_00454"/>
    </source>
</evidence>
<feature type="binding site" evidence="14">
    <location>
        <position position="80"/>
    </location>
    <ligand>
        <name>Na(+)</name>
        <dbReference type="ChEBI" id="CHEBI:29101"/>
        <note>structural</note>
    </ligand>
</feature>
<feature type="transmembrane region" description="Helical" evidence="14">
    <location>
        <begin position="36"/>
        <end position="58"/>
    </location>
</feature>
<dbReference type="NCBIfam" id="TIGR00494">
    <property type="entry name" value="crcB"/>
    <property type="match status" value="1"/>
</dbReference>
<dbReference type="RefSeq" id="WP_188578706.1">
    <property type="nucleotide sequence ID" value="NZ_BMCT01000002.1"/>
</dbReference>
<evidence type="ECO:0000256" key="13">
    <source>
        <dbReference type="ARBA" id="ARBA00035585"/>
    </source>
</evidence>
<accession>A0A917BYA1</accession>
<evidence type="ECO:0000256" key="4">
    <source>
        <dbReference type="ARBA" id="ARBA00022519"/>
    </source>
</evidence>
<comment type="caution">
    <text evidence="15">The sequence shown here is derived from an EMBL/GenBank/DDBJ whole genome shotgun (WGS) entry which is preliminary data.</text>
</comment>
<organism evidence="15 16">
    <name type="scientific">Azorhizobium oxalatiphilum</name>
    <dbReference type="NCBI Taxonomy" id="980631"/>
    <lineage>
        <taxon>Bacteria</taxon>
        <taxon>Pseudomonadati</taxon>
        <taxon>Pseudomonadota</taxon>
        <taxon>Alphaproteobacteria</taxon>
        <taxon>Hyphomicrobiales</taxon>
        <taxon>Xanthobacteraceae</taxon>
        <taxon>Azorhizobium</taxon>
    </lineage>
</organism>
<evidence type="ECO:0000256" key="2">
    <source>
        <dbReference type="ARBA" id="ARBA00022448"/>
    </source>
</evidence>
<feature type="transmembrane region" description="Helical" evidence="14">
    <location>
        <begin position="104"/>
        <end position="126"/>
    </location>
</feature>
<keyword evidence="3 14" id="KW-1003">Cell membrane</keyword>
<dbReference type="GO" id="GO:0005886">
    <property type="term" value="C:plasma membrane"/>
    <property type="evidence" value="ECO:0007669"/>
    <property type="project" value="UniProtKB-SubCell"/>
</dbReference>